<evidence type="ECO:0000313" key="1">
    <source>
        <dbReference type="EMBL" id="TCV00744.1"/>
    </source>
</evidence>
<dbReference type="AlphaFoldDB" id="A0A4R3VAX1"/>
<proteinExistence type="predicted"/>
<evidence type="ECO:0000313" key="2">
    <source>
        <dbReference type="Proteomes" id="UP000294692"/>
    </source>
</evidence>
<protein>
    <submittedName>
        <fullName evidence="1">Uncharacterized protein</fullName>
    </submittedName>
</protein>
<sequence>MIAVRWKDWEGHRIGAPLLEQINRSVLLTLAGAVFWESEVLGQGRAHLGLMRPPTSRTIRKSP</sequence>
<dbReference type="EMBL" id="SMBX01000003">
    <property type="protein sequence ID" value="TCV00744.1"/>
    <property type="molecule type" value="Genomic_DNA"/>
</dbReference>
<accession>A0A4R3VAX1</accession>
<gene>
    <name evidence="1" type="ORF">EV686_103327</name>
</gene>
<reference evidence="1 2" key="1">
    <citation type="submission" date="2019-03" db="EMBL/GenBank/DDBJ databases">
        <title>Genomic Encyclopedia of Type Strains, Phase IV (KMG-IV): sequencing the most valuable type-strain genomes for metagenomic binning, comparative biology and taxonomic classification.</title>
        <authorList>
            <person name="Goeker M."/>
        </authorList>
    </citation>
    <scope>NUCLEOTIDE SEQUENCE [LARGE SCALE GENOMIC DNA]</scope>
    <source>
        <strain evidence="1 2">DSM 100048</strain>
    </source>
</reference>
<dbReference type="Proteomes" id="UP000294692">
    <property type="component" value="Unassembled WGS sequence"/>
</dbReference>
<comment type="caution">
    <text evidence="1">The sequence shown here is derived from an EMBL/GenBank/DDBJ whole genome shotgun (WGS) entry which is preliminary data.</text>
</comment>
<keyword evidence="2" id="KW-1185">Reference proteome</keyword>
<organism evidence="1 2">
    <name type="scientific">Paracandidimonas soli</name>
    <dbReference type="NCBI Taxonomy" id="1917182"/>
    <lineage>
        <taxon>Bacteria</taxon>
        <taxon>Pseudomonadati</taxon>
        <taxon>Pseudomonadota</taxon>
        <taxon>Betaproteobacteria</taxon>
        <taxon>Burkholderiales</taxon>
        <taxon>Alcaligenaceae</taxon>
        <taxon>Paracandidimonas</taxon>
    </lineage>
</organism>
<dbReference type="RefSeq" id="WP_377747973.1">
    <property type="nucleotide sequence ID" value="NZ_JBHRVM010000001.1"/>
</dbReference>
<name>A0A4R3VAX1_9BURK</name>